<organism evidence="2 3">
    <name type="scientific">Salix dunnii</name>
    <dbReference type="NCBI Taxonomy" id="1413687"/>
    <lineage>
        <taxon>Eukaryota</taxon>
        <taxon>Viridiplantae</taxon>
        <taxon>Streptophyta</taxon>
        <taxon>Embryophyta</taxon>
        <taxon>Tracheophyta</taxon>
        <taxon>Spermatophyta</taxon>
        <taxon>Magnoliopsida</taxon>
        <taxon>eudicotyledons</taxon>
        <taxon>Gunneridae</taxon>
        <taxon>Pentapetalae</taxon>
        <taxon>rosids</taxon>
        <taxon>fabids</taxon>
        <taxon>Malpighiales</taxon>
        <taxon>Salicaceae</taxon>
        <taxon>Saliceae</taxon>
        <taxon>Salix</taxon>
    </lineage>
</organism>
<dbReference type="EMBL" id="JADGMS010000004">
    <property type="protein sequence ID" value="KAF9684107.1"/>
    <property type="molecule type" value="Genomic_DNA"/>
</dbReference>
<dbReference type="Proteomes" id="UP000657918">
    <property type="component" value="Chromosome 4"/>
</dbReference>
<comment type="caution">
    <text evidence="2">The sequence shown here is derived from an EMBL/GenBank/DDBJ whole genome shotgun (WGS) entry which is preliminary data.</text>
</comment>
<evidence type="ECO:0000313" key="3">
    <source>
        <dbReference type="Proteomes" id="UP000657918"/>
    </source>
</evidence>
<proteinExistence type="predicted"/>
<feature type="compositionally biased region" description="Polar residues" evidence="1">
    <location>
        <begin position="27"/>
        <end position="44"/>
    </location>
</feature>
<dbReference type="AlphaFoldDB" id="A0A835K4K2"/>
<keyword evidence="3" id="KW-1185">Reference proteome</keyword>
<protein>
    <submittedName>
        <fullName evidence="2">Uncharacterized protein</fullName>
    </submittedName>
</protein>
<gene>
    <name evidence="2" type="ORF">SADUNF_Sadunf04G0083400</name>
</gene>
<evidence type="ECO:0000256" key="1">
    <source>
        <dbReference type="SAM" id="MobiDB-lite"/>
    </source>
</evidence>
<accession>A0A835K4K2</accession>
<feature type="region of interest" description="Disordered" evidence="1">
    <location>
        <begin position="26"/>
        <end position="47"/>
    </location>
</feature>
<sequence>MEDKFDQSRTWCQKSRCFVRLRLDEANQGSSESRSVPSTDTYSNPDHPYFISQSDHPGAVLVKTALSTDNYGN</sequence>
<evidence type="ECO:0000313" key="2">
    <source>
        <dbReference type="EMBL" id="KAF9684107.1"/>
    </source>
</evidence>
<name>A0A835K4K2_9ROSI</name>
<reference evidence="2 3" key="1">
    <citation type="submission" date="2020-10" db="EMBL/GenBank/DDBJ databases">
        <title>Plant Genome Project.</title>
        <authorList>
            <person name="Zhang R.-G."/>
        </authorList>
    </citation>
    <scope>NUCLEOTIDE SEQUENCE [LARGE SCALE GENOMIC DNA]</scope>
    <source>
        <strain evidence="2">FAFU-HL-1</strain>
        <tissue evidence="2">Leaf</tissue>
    </source>
</reference>